<reference evidence="1" key="1">
    <citation type="submission" date="2020-04" db="EMBL/GenBank/DDBJ databases">
        <authorList>
            <person name="Alioto T."/>
            <person name="Alioto T."/>
            <person name="Gomez Garrido J."/>
        </authorList>
    </citation>
    <scope>NUCLEOTIDE SEQUENCE</scope>
    <source>
        <strain evidence="1">A484AB</strain>
    </source>
</reference>
<organism evidence="1 2">
    <name type="scientific">Paramuricea clavata</name>
    <name type="common">Red gorgonian</name>
    <name type="synonym">Violescent sea-whip</name>
    <dbReference type="NCBI Taxonomy" id="317549"/>
    <lineage>
        <taxon>Eukaryota</taxon>
        <taxon>Metazoa</taxon>
        <taxon>Cnidaria</taxon>
        <taxon>Anthozoa</taxon>
        <taxon>Octocorallia</taxon>
        <taxon>Malacalcyonacea</taxon>
        <taxon>Plexauridae</taxon>
        <taxon>Paramuricea</taxon>
    </lineage>
</organism>
<protein>
    <submittedName>
        <fullName evidence="1">Uncharacterized protein</fullName>
    </submittedName>
</protein>
<dbReference type="InterPro" id="IPR016135">
    <property type="entry name" value="UBQ-conjugating_enzyme/RWD"/>
</dbReference>
<accession>A0A6S7IMA2</accession>
<gene>
    <name evidence="1" type="ORF">PACLA_8A005715</name>
</gene>
<dbReference type="SUPFAM" id="SSF54495">
    <property type="entry name" value="UBC-like"/>
    <property type="match status" value="1"/>
</dbReference>
<keyword evidence="2" id="KW-1185">Reference proteome</keyword>
<dbReference type="Proteomes" id="UP001152795">
    <property type="component" value="Unassembled WGS sequence"/>
</dbReference>
<evidence type="ECO:0000313" key="2">
    <source>
        <dbReference type="Proteomes" id="UP001152795"/>
    </source>
</evidence>
<sequence>MPWTPTQQHRLAVEKEILDRYFPGKVQWIDPTVEGRTRIEIEMTSNSNQVYRLRAYVPPDYPNSLPELVVAGSPRPMPNWGASGSTHTLGRKDGCLKICHYYAPRWRPEHTFYEIFVKGRVWLEAYEGHLQAGNNLDYYLGHMN</sequence>
<proteinExistence type="predicted"/>
<name>A0A6S7IMA2_PARCT</name>
<dbReference type="OrthoDB" id="5946384at2759"/>
<dbReference type="EMBL" id="CACRXK020010198">
    <property type="protein sequence ID" value="CAB4018857.1"/>
    <property type="molecule type" value="Genomic_DNA"/>
</dbReference>
<evidence type="ECO:0000313" key="1">
    <source>
        <dbReference type="EMBL" id="CAB4018857.1"/>
    </source>
</evidence>
<comment type="caution">
    <text evidence="1">The sequence shown here is derived from an EMBL/GenBank/DDBJ whole genome shotgun (WGS) entry which is preliminary data.</text>
</comment>
<dbReference type="AlphaFoldDB" id="A0A6S7IMA2"/>